<proteinExistence type="predicted"/>
<reference evidence="2" key="1">
    <citation type="submission" date="2020-08" db="EMBL/GenBank/DDBJ databases">
        <authorList>
            <person name="Cejkova D."/>
            <person name="Kubasova T."/>
            <person name="Jahodarova E."/>
            <person name="Rychlik I."/>
        </authorList>
    </citation>
    <scope>NUCLEOTIDE SEQUENCE</scope>
    <source>
        <strain evidence="2">An824</strain>
    </source>
</reference>
<feature type="transmembrane region" description="Helical" evidence="1">
    <location>
        <begin position="202"/>
        <end position="221"/>
    </location>
</feature>
<accession>A0A939B7J5</accession>
<reference evidence="2" key="2">
    <citation type="journal article" date="2021" name="Sci. Rep.">
        <title>The distribution of antibiotic resistance genes in chicken gut microbiota commensals.</title>
        <authorList>
            <person name="Juricova H."/>
            <person name="Matiasovicova J."/>
            <person name="Kubasova T."/>
            <person name="Cejkova D."/>
            <person name="Rychlik I."/>
        </authorList>
    </citation>
    <scope>NUCLEOTIDE SEQUENCE</scope>
    <source>
        <strain evidence="2">An824</strain>
    </source>
</reference>
<evidence type="ECO:0000256" key="1">
    <source>
        <dbReference type="SAM" id="Phobius"/>
    </source>
</evidence>
<evidence type="ECO:0000313" key="3">
    <source>
        <dbReference type="Proteomes" id="UP000706891"/>
    </source>
</evidence>
<sequence length="275" mass="31570">MKNFDINRFGSVLKWNALMTKKEILTNTASMTFAFVVLAVVQVMSSRNESDMVVADNFNSFTSFALFVFLIICSIGGCWIFNNMKTKEQRITFKMLPATDLEKFVVRALYATVVWWLMGFIAFCLADLFRMLISLIAGIDIVKSAIPDFLNMLFGGNDHNISIFGETDMTYVLPLTFAANAWAFWVHSLYILGGALFRRRQFVLTTLAHCIIGLAFTPIIVDFVDSLDNETAEQMFCIVMWTAGSVFTLLFLFNWWLSYKIFRRMQVINNKWLNL</sequence>
<comment type="caution">
    <text evidence="2">The sequence shown here is derived from an EMBL/GenBank/DDBJ whole genome shotgun (WGS) entry which is preliminary data.</text>
</comment>
<feature type="transmembrane region" description="Helical" evidence="1">
    <location>
        <begin position="233"/>
        <end position="257"/>
    </location>
</feature>
<organism evidence="2 3">
    <name type="scientific">Marseilla massiliensis</name>
    <dbReference type="NCBI Taxonomy" id="1841864"/>
    <lineage>
        <taxon>Bacteria</taxon>
        <taxon>Pseudomonadati</taxon>
        <taxon>Bacteroidota</taxon>
        <taxon>Bacteroidia</taxon>
        <taxon>Bacteroidales</taxon>
        <taxon>Prevotellaceae</taxon>
        <taxon>Marseilla</taxon>
    </lineage>
</organism>
<keyword evidence="1" id="KW-1133">Transmembrane helix</keyword>
<dbReference type="Proteomes" id="UP000706891">
    <property type="component" value="Unassembled WGS sequence"/>
</dbReference>
<feature type="transmembrane region" description="Helical" evidence="1">
    <location>
        <begin position="104"/>
        <end position="129"/>
    </location>
</feature>
<dbReference type="RefSeq" id="WP_205104552.1">
    <property type="nucleotide sequence ID" value="NZ_JACJJG010000032.1"/>
</dbReference>
<feature type="transmembrane region" description="Helical" evidence="1">
    <location>
        <begin position="24"/>
        <end position="44"/>
    </location>
</feature>
<keyword evidence="1" id="KW-0472">Membrane</keyword>
<feature type="transmembrane region" description="Helical" evidence="1">
    <location>
        <begin position="171"/>
        <end position="190"/>
    </location>
</feature>
<protein>
    <submittedName>
        <fullName evidence="2">Uncharacterized protein</fullName>
    </submittedName>
</protein>
<dbReference type="AlphaFoldDB" id="A0A939B7J5"/>
<dbReference type="EMBL" id="JACJJG010000032">
    <property type="protein sequence ID" value="MBM6673705.1"/>
    <property type="molecule type" value="Genomic_DNA"/>
</dbReference>
<evidence type="ECO:0000313" key="2">
    <source>
        <dbReference type="EMBL" id="MBM6673705.1"/>
    </source>
</evidence>
<keyword evidence="1" id="KW-0812">Transmembrane</keyword>
<keyword evidence="3" id="KW-1185">Reference proteome</keyword>
<name>A0A939B7J5_9BACT</name>
<feature type="transmembrane region" description="Helical" evidence="1">
    <location>
        <begin position="64"/>
        <end position="83"/>
    </location>
</feature>
<gene>
    <name evidence="2" type="ORF">H6A34_07430</name>
</gene>